<gene>
    <name evidence="1" type="primary">15</name>
    <name evidence="1" type="ORF">PBI_CRESSIDA_16</name>
</gene>
<dbReference type="GeneID" id="80004488"/>
<evidence type="ECO:0000313" key="1">
    <source>
        <dbReference type="EMBL" id="QDH93258.1"/>
    </source>
</evidence>
<sequence length="172" mass="17958">MNAIIARPITLDSGAADAPATITAGKVTIGLGDIVSIAGSNIPRAIVDIHEQFGARAIRVDGGTQAASVWTKQYARMTVIRTAAEHAEAIAEKPARKPRATRTPKMPQEVTGDAQALLQDITDAVLAEDSVGRNRAIIAAANAGVERKQIAAAAGLRSVGRYIRAAQREVTA</sequence>
<dbReference type="EMBL" id="MK937608">
    <property type="protein sequence ID" value="QDH93258.1"/>
    <property type="molecule type" value="Genomic_DNA"/>
</dbReference>
<name>A0A514DI09_9CAUD</name>
<proteinExistence type="predicted"/>
<reference evidence="1 2" key="1">
    <citation type="submission" date="2019-05" db="EMBL/GenBank/DDBJ databases">
        <authorList>
            <person name="Stoner T.H."/>
            <person name="Aull H.G."/>
            <person name="Divens A.M."/>
            <person name="Zack K."/>
            <person name="Garlena R.A."/>
            <person name="Russell D.A."/>
            <person name="Pope W.H."/>
            <person name="Jacobs-Sera D."/>
            <person name="Hatfull G.F."/>
        </authorList>
    </citation>
    <scope>NUCLEOTIDE SEQUENCE [LARGE SCALE GENOMIC DNA]</scope>
</reference>
<accession>A0A514DI09</accession>
<organism evidence="1 2">
    <name type="scientific">Microbacterium phage Cressida</name>
    <dbReference type="NCBI Taxonomy" id="2591216"/>
    <lineage>
        <taxon>Viruses</taxon>
        <taxon>Duplodnaviria</taxon>
        <taxon>Heunggongvirae</taxon>
        <taxon>Uroviricota</taxon>
        <taxon>Caudoviricetes</taxon>
        <taxon>Kutznervirinae</taxon>
        <taxon>Mementomorivirus</taxon>
        <taxon>Mementomorivirus cressida</taxon>
    </lineage>
</organism>
<dbReference type="Proteomes" id="UP000320188">
    <property type="component" value="Segment"/>
</dbReference>
<dbReference type="KEGG" id="vg:80004488"/>
<dbReference type="RefSeq" id="YP_010750831.1">
    <property type="nucleotide sequence ID" value="NC_073363.1"/>
</dbReference>
<keyword evidence="2" id="KW-1185">Reference proteome</keyword>
<protein>
    <submittedName>
        <fullName evidence="1">Uncharacterized protein</fullName>
    </submittedName>
</protein>
<evidence type="ECO:0000313" key="2">
    <source>
        <dbReference type="Proteomes" id="UP000320188"/>
    </source>
</evidence>